<dbReference type="GO" id="GO:0005524">
    <property type="term" value="F:ATP binding"/>
    <property type="evidence" value="ECO:0007669"/>
    <property type="project" value="UniProtKB-KW"/>
</dbReference>
<evidence type="ECO:0000256" key="5">
    <source>
        <dbReference type="ARBA" id="ARBA00022598"/>
    </source>
</evidence>
<evidence type="ECO:0000256" key="13">
    <source>
        <dbReference type="ARBA" id="ARBA00049515"/>
    </source>
</evidence>
<dbReference type="GO" id="GO:0006435">
    <property type="term" value="P:threonyl-tRNA aminoacylation"/>
    <property type="evidence" value="ECO:0007669"/>
    <property type="project" value="InterPro"/>
</dbReference>
<dbReference type="PRINTS" id="PR01047">
    <property type="entry name" value="TRNASYNTHTHR"/>
</dbReference>
<name>A0A2M7PKE7_9BACT</name>
<dbReference type="GO" id="GO:0046872">
    <property type="term" value="F:metal ion binding"/>
    <property type="evidence" value="ECO:0007669"/>
    <property type="project" value="UniProtKB-KW"/>
</dbReference>
<dbReference type="InterPro" id="IPR006195">
    <property type="entry name" value="aa-tRNA-synth_II"/>
</dbReference>
<dbReference type="InterPro" id="IPR002314">
    <property type="entry name" value="aa-tRNA-synt_IIb"/>
</dbReference>
<dbReference type="Pfam" id="PF00587">
    <property type="entry name" value="tRNA-synt_2b"/>
    <property type="match status" value="1"/>
</dbReference>
<gene>
    <name evidence="15" type="ORF">COZ07_10420</name>
</gene>
<evidence type="ECO:0000313" key="16">
    <source>
        <dbReference type="Proteomes" id="UP000230646"/>
    </source>
</evidence>
<dbReference type="EC" id="6.1.1.3" evidence="2"/>
<comment type="catalytic activity">
    <reaction evidence="13">
        <text>tRNA(Thr) + L-threonine + ATP = L-threonyl-tRNA(Thr) + AMP + diphosphate + H(+)</text>
        <dbReference type="Rhea" id="RHEA:24624"/>
        <dbReference type="Rhea" id="RHEA-COMP:9670"/>
        <dbReference type="Rhea" id="RHEA-COMP:9704"/>
        <dbReference type="ChEBI" id="CHEBI:15378"/>
        <dbReference type="ChEBI" id="CHEBI:30616"/>
        <dbReference type="ChEBI" id="CHEBI:33019"/>
        <dbReference type="ChEBI" id="CHEBI:57926"/>
        <dbReference type="ChEBI" id="CHEBI:78442"/>
        <dbReference type="ChEBI" id="CHEBI:78534"/>
        <dbReference type="ChEBI" id="CHEBI:456215"/>
        <dbReference type="EC" id="6.1.1.3"/>
    </reaction>
</comment>
<dbReference type="GO" id="GO:0005737">
    <property type="term" value="C:cytoplasm"/>
    <property type="evidence" value="ECO:0007669"/>
    <property type="project" value="InterPro"/>
</dbReference>
<dbReference type="Gene3D" id="3.30.54.20">
    <property type="match status" value="1"/>
</dbReference>
<evidence type="ECO:0000259" key="14">
    <source>
        <dbReference type="PROSITE" id="PS50862"/>
    </source>
</evidence>
<dbReference type="Pfam" id="PF07973">
    <property type="entry name" value="tRNA_SAD"/>
    <property type="match status" value="1"/>
</dbReference>
<keyword evidence="6" id="KW-0479">Metal-binding</keyword>
<keyword evidence="10" id="KW-0694">RNA-binding</keyword>
<feature type="domain" description="Aminoacyl-transfer RNA synthetases class-II family profile" evidence="14">
    <location>
        <begin position="114"/>
        <end position="277"/>
    </location>
</feature>
<dbReference type="InterPro" id="IPR018163">
    <property type="entry name" value="Thr/Ala-tRNA-synth_IIc_edit"/>
</dbReference>
<evidence type="ECO:0000256" key="8">
    <source>
        <dbReference type="ARBA" id="ARBA00022833"/>
    </source>
</evidence>
<organism evidence="15 16">
    <name type="scientific">Candidatus Infernicultor aquiphilus</name>
    <dbReference type="NCBI Taxonomy" id="1805029"/>
    <lineage>
        <taxon>Bacteria</taxon>
        <taxon>Pseudomonadati</taxon>
        <taxon>Atribacterota</taxon>
        <taxon>Candidatus Phoenicimicrobiia</taxon>
        <taxon>Candidatus Pheonicimicrobiales</taxon>
        <taxon>Candidatus Phoenicimicrobiaceae</taxon>
        <taxon>Candidatus Infernicultor</taxon>
    </lineage>
</organism>
<proteinExistence type="inferred from homology"/>
<dbReference type="Gene3D" id="3.30.980.10">
    <property type="entry name" value="Threonyl-trna Synthetase, Chain A, domain 2"/>
    <property type="match status" value="1"/>
</dbReference>
<evidence type="ECO:0000256" key="10">
    <source>
        <dbReference type="ARBA" id="ARBA00022884"/>
    </source>
</evidence>
<keyword evidence="12" id="KW-0030">Aminoacyl-tRNA synthetase</keyword>
<dbReference type="InterPro" id="IPR012947">
    <property type="entry name" value="tRNA_SAD"/>
</dbReference>
<keyword evidence="4" id="KW-0820">tRNA-binding</keyword>
<evidence type="ECO:0000256" key="4">
    <source>
        <dbReference type="ARBA" id="ARBA00022555"/>
    </source>
</evidence>
<dbReference type="SUPFAM" id="SSF55681">
    <property type="entry name" value="Class II aaRS and biotin synthetases"/>
    <property type="match status" value="1"/>
</dbReference>
<keyword evidence="5 15" id="KW-0436">Ligase</keyword>
<evidence type="ECO:0000256" key="9">
    <source>
        <dbReference type="ARBA" id="ARBA00022840"/>
    </source>
</evidence>
<reference evidence="15 16" key="1">
    <citation type="submission" date="2017-09" db="EMBL/GenBank/DDBJ databases">
        <title>Depth-based differentiation of microbial function through sediment-hosted aquifers and enrichment of novel symbionts in the deep terrestrial subsurface.</title>
        <authorList>
            <person name="Probst A.J."/>
            <person name="Ladd B."/>
            <person name="Jarett J.K."/>
            <person name="Geller-Mcgrath D.E."/>
            <person name="Sieber C.M."/>
            <person name="Emerson J.B."/>
            <person name="Anantharaman K."/>
            <person name="Thomas B.C."/>
            <person name="Malmstrom R."/>
            <person name="Stieglmeier M."/>
            <person name="Klingl A."/>
            <person name="Woyke T."/>
            <person name="Ryan C.M."/>
            <person name="Banfield J.F."/>
        </authorList>
    </citation>
    <scope>NUCLEOTIDE SEQUENCE [LARGE SCALE GENOMIC DNA]</scope>
    <source>
        <strain evidence="15">CG_4_10_14_3_um_filter_34_13</strain>
    </source>
</reference>
<feature type="non-terminal residue" evidence="15">
    <location>
        <position position="1"/>
    </location>
</feature>
<evidence type="ECO:0000256" key="3">
    <source>
        <dbReference type="ARBA" id="ARBA00022490"/>
    </source>
</evidence>
<dbReference type="PANTHER" id="PTHR11451:SF44">
    <property type="entry name" value="THREONINE--TRNA LIGASE, CHLOROPLASTIC_MITOCHONDRIAL 2"/>
    <property type="match status" value="1"/>
</dbReference>
<accession>A0A2M7PKE7</accession>
<keyword evidence="11" id="KW-0648">Protein biosynthesis</keyword>
<evidence type="ECO:0000256" key="6">
    <source>
        <dbReference type="ARBA" id="ARBA00022723"/>
    </source>
</evidence>
<keyword evidence="9" id="KW-0067">ATP-binding</keyword>
<evidence type="ECO:0000256" key="1">
    <source>
        <dbReference type="ARBA" id="ARBA00008226"/>
    </source>
</evidence>
<dbReference type="GO" id="GO:0004829">
    <property type="term" value="F:threonine-tRNA ligase activity"/>
    <property type="evidence" value="ECO:0007669"/>
    <property type="project" value="UniProtKB-EC"/>
</dbReference>
<dbReference type="FunFam" id="3.30.930.10:FF:000002">
    <property type="entry name" value="Threonine--tRNA ligase"/>
    <property type="match status" value="1"/>
</dbReference>
<feature type="non-terminal residue" evidence="15">
    <location>
        <position position="277"/>
    </location>
</feature>
<evidence type="ECO:0000256" key="11">
    <source>
        <dbReference type="ARBA" id="ARBA00022917"/>
    </source>
</evidence>
<dbReference type="PROSITE" id="PS50862">
    <property type="entry name" value="AA_TRNA_LIGASE_II"/>
    <property type="match status" value="1"/>
</dbReference>
<comment type="similarity">
    <text evidence="1">Belongs to the class-II aminoacyl-tRNA synthetase family.</text>
</comment>
<dbReference type="SUPFAM" id="SSF55186">
    <property type="entry name" value="ThrRS/AlaRS common domain"/>
    <property type="match status" value="1"/>
</dbReference>
<dbReference type="Proteomes" id="UP000230646">
    <property type="component" value="Unassembled WGS sequence"/>
</dbReference>
<dbReference type="SMART" id="SM00863">
    <property type="entry name" value="tRNA_SAD"/>
    <property type="match status" value="1"/>
</dbReference>
<dbReference type="InterPro" id="IPR045864">
    <property type="entry name" value="aa-tRNA-synth_II/BPL/LPL"/>
</dbReference>
<protein>
    <recommendedName>
        <fullName evidence="2">threonine--tRNA ligase</fullName>
        <ecNumber evidence="2">6.1.1.3</ecNumber>
    </recommendedName>
</protein>
<dbReference type="Gene3D" id="3.30.930.10">
    <property type="entry name" value="Bira Bifunctional Protein, Domain 2"/>
    <property type="match status" value="1"/>
</dbReference>
<comment type="caution">
    <text evidence="15">The sequence shown here is derived from an EMBL/GenBank/DDBJ whole genome shotgun (WGS) entry which is preliminary data.</text>
</comment>
<keyword evidence="3" id="KW-0963">Cytoplasm</keyword>
<dbReference type="EMBL" id="PFKO01000385">
    <property type="protein sequence ID" value="PIY31100.1"/>
    <property type="molecule type" value="Genomic_DNA"/>
</dbReference>
<dbReference type="AlphaFoldDB" id="A0A2M7PKE7"/>
<keyword evidence="7" id="KW-0547">Nucleotide-binding</keyword>
<keyword evidence="8" id="KW-0862">Zinc</keyword>
<evidence type="ECO:0000256" key="2">
    <source>
        <dbReference type="ARBA" id="ARBA00013163"/>
    </source>
</evidence>
<dbReference type="PANTHER" id="PTHR11451">
    <property type="entry name" value="THREONINE-TRNA LIGASE"/>
    <property type="match status" value="1"/>
</dbReference>
<dbReference type="GO" id="GO:0000049">
    <property type="term" value="F:tRNA binding"/>
    <property type="evidence" value="ECO:0007669"/>
    <property type="project" value="UniProtKB-KW"/>
</dbReference>
<sequence length="277" mass="32112">SGTFVDLCSGPHLESTGKINADAIKLTRISGAYWKGDEKNQQLQRIYGVVFTQEKELQEYLTQKEEAEKRDHRKLGKELDLFIFSDLVGPGLPIYTPKGATIRREIINYSNELQRGIGYQEVHTPNINKAELFKVSGHYEKFKDDMLKVISNYTAEEYFLKPMNCPQHTQIFASKMRSYKDLPIRIADFANLYRDEKPGELLGLTRLRCFCQDDGHSFCREDQIKTEFASILGIIKQAMKTYNMEYTIRLSLWDPETPEKYLGDPSVWENSQKLLEE</sequence>
<evidence type="ECO:0000256" key="12">
    <source>
        <dbReference type="ARBA" id="ARBA00023146"/>
    </source>
</evidence>
<evidence type="ECO:0000256" key="7">
    <source>
        <dbReference type="ARBA" id="ARBA00022741"/>
    </source>
</evidence>
<dbReference type="InterPro" id="IPR002320">
    <property type="entry name" value="Thr-tRNA-ligase_IIa"/>
</dbReference>
<evidence type="ECO:0000313" key="15">
    <source>
        <dbReference type="EMBL" id="PIY31100.1"/>
    </source>
</evidence>